<evidence type="ECO:0000256" key="1">
    <source>
        <dbReference type="SAM" id="Phobius"/>
    </source>
</evidence>
<dbReference type="PANTHER" id="PTHR30336:SF6">
    <property type="entry name" value="INTEGRAL MEMBRANE PROTEIN"/>
    <property type="match status" value="1"/>
</dbReference>
<dbReference type="Gene3D" id="3.40.50.620">
    <property type="entry name" value="HUPs"/>
    <property type="match status" value="1"/>
</dbReference>
<dbReference type="InterPro" id="IPR003848">
    <property type="entry name" value="DUF218"/>
</dbReference>
<protein>
    <recommendedName>
        <fullName evidence="2">DUF218 domain-containing protein</fullName>
    </recommendedName>
</protein>
<evidence type="ECO:0000313" key="3">
    <source>
        <dbReference type="EMBL" id="PHV65112.1"/>
    </source>
</evidence>
<gene>
    <name evidence="3" type="ORF">CSW57_14815</name>
</gene>
<accession>A0A2G3PJ18</accession>
<comment type="caution">
    <text evidence="3">The sequence shown here is derived from an EMBL/GenBank/DDBJ whole genome shotgun (WGS) entry which is preliminary data.</text>
</comment>
<evidence type="ECO:0000313" key="4">
    <source>
        <dbReference type="Proteomes" id="UP000225108"/>
    </source>
</evidence>
<dbReference type="AlphaFoldDB" id="A0A2G3PJ18"/>
<proteinExistence type="predicted"/>
<dbReference type="GO" id="GO:0005886">
    <property type="term" value="C:plasma membrane"/>
    <property type="evidence" value="ECO:0007669"/>
    <property type="project" value="TreeGrafter"/>
</dbReference>
<name>A0A2G3PJ18_WILMA</name>
<dbReference type="CDD" id="cd06259">
    <property type="entry name" value="YdcF-like"/>
    <property type="match status" value="1"/>
</dbReference>
<dbReference type="InterPro" id="IPR014729">
    <property type="entry name" value="Rossmann-like_a/b/a_fold"/>
</dbReference>
<dbReference type="InterPro" id="IPR051599">
    <property type="entry name" value="Cell_Envelope_Assoc"/>
</dbReference>
<keyword evidence="1" id="KW-0472">Membrane</keyword>
<dbReference type="EMBL" id="PEBD01000010">
    <property type="protein sequence ID" value="PHV65112.1"/>
    <property type="molecule type" value="Genomic_DNA"/>
</dbReference>
<dbReference type="RefSeq" id="WP_099383537.1">
    <property type="nucleotide sequence ID" value="NZ_PEBD01000010.1"/>
</dbReference>
<dbReference type="PANTHER" id="PTHR30336">
    <property type="entry name" value="INNER MEMBRANE PROTEIN, PROBABLE PERMEASE"/>
    <property type="match status" value="1"/>
</dbReference>
<dbReference type="Proteomes" id="UP000225108">
    <property type="component" value="Unassembled WGS sequence"/>
</dbReference>
<feature type="transmembrane region" description="Helical" evidence="1">
    <location>
        <begin position="9"/>
        <end position="33"/>
    </location>
</feature>
<sequence length="201" mass="21409">MSAISRYRILLLIGAGLAGVELVVTIASTWVYVQAHGRTSEASEAPSASVALVLGAKVIDGEPDSYVRGRLDTALALYRDGRVQQVLNSGNGRATAGNEPAVMRAYLQQNGVPSSDIIDDPEGYDTAASCRRAHDLFGVRSALVVTQGFHLGRAVALCRDAGIEVHGVLAECDCPTWTIARNHLRETVLARPRALLTVLMS</sequence>
<keyword evidence="1" id="KW-0812">Transmembrane</keyword>
<feature type="domain" description="DUF218" evidence="2">
    <location>
        <begin position="50"/>
        <end position="170"/>
    </location>
</feature>
<keyword evidence="1" id="KW-1133">Transmembrane helix</keyword>
<evidence type="ECO:0000259" key="2">
    <source>
        <dbReference type="Pfam" id="PF02698"/>
    </source>
</evidence>
<reference evidence="3 4" key="1">
    <citation type="submission" date="2017-10" db="EMBL/GenBank/DDBJ databases">
        <title>The draft genome sequence of Williamsia sp. BULT 1.1 isolated from the semi-arid grassland soils from South Africa.</title>
        <authorList>
            <person name="Kabwe M.H."/>
            <person name="Govender N."/>
            <person name="Mutseka Lunga P."/>
            <person name="Vikram S."/>
            <person name="Makhalanyane T.P."/>
        </authorList>
    </citation>
    <scope>NUCLEOTIDE SEQUENCE [LARGE SCALE GENOMIC DNA]</scope>
    <source>
        <strain evidence="3 4">BULT 1.1</strain>
    </source>
</reference>
<dbReference type="Pfam" id="PF02698">
    <property type="entry name" value="DUF218"/>
    <property type="match status" value="1"/>
</dbReference>
<organism evidence="3 4">
    <name type="scientific">Williamsia marianensis</name>
    <dbReference type="NCBI Taxonomy" id="85044"/>
    <lineage>
        <taxon>Bacteria</taxon>
        <taxon>Bacillati</taxon>
        <taxon>Actinomycetota</taxon>
        <taxon>Actinomycetes</taxon>
        <taxon>Mycobacteriales</taxon>
        <taxon>Nocardiaceae</taxon>
        <taxon>Williamsia</taxon>
    </lineage>
</organism>